<evidence type="ECO:0000256" key="1">
    <source>
        <dbReference type="SAM" id="MobiDB-lite"/>
    </source>
</evidence>
<feature type="compositionally biased region" description="Basic and acidic residues" evidence="1">
    <location>
        <begin position="64"/>
        <end position="73"/>
    </location>
</feature>
<keyword evidence="4" id="KW-1185">Reference proteome</keyword>
<keyword evidence="2" id="KW-0472">Membrane</keyword>
<feature type="compositionally biased region" description="Polar residues" evidence="1">
    <location>
        <begin position="118"/>
        <end position="127"/>
    </location>
</feature>
<feature type="compositionally biased region" description="Polar residues" evidence="1">
    <location>
        <begin position="287"/>
        <end position="314"/>
    </location>
</feature>
<keyword evidence="2" id="KW-1133">Transmembrane helix</keyword>
<feature type="compositionally biased region" description="Basic residues" evidence="1">
    <location>
        <begin position="317"/>
        <end position="330"/>
    </location>
</feature>
<feature type="transmembrane region" description="Helical" evidence="2">
    <location>
        <begin position="17"/>
        <end position="36"/>
    </location>
</feature>
<feature type="compositionally biased region" description="Gly residues" evidence="1">
    <location>
        <begin position="46"/>
        <end position="60"/>
    </location>
</feature>
<keyword evidence="2" id="KW-0812">Transmembrane</keyword>
<feature type="non-terminal residue" evidence="3">
    <location>
        <position position="416"/>
    </location>
</feature>
<feature type="region of interest" description="Disordered" evidence="1">
    <location>
        <begin position="43"/>
        <end position="105"/>
    </location>
</feature>
<gene>
    <name evidence="3" type="ORF">PMAYCL1PPCAC_24565</name>
</gene>
<evidence type="ECO:0000313" key="3">
    <source>
        <dbReference type="EMBL" id="GMR54370.1"/>
    </source>
</evidence>
<feature type="compositionally biased region" description="Basic residues" evidence="1">
    <location>
        <begin position="255"/>
        <end position="276"/>
    </location>
</feature>
<comment type="caution">
    <text evidence="3">The sequence shown here is derived from an EMBL/GenBank/DDBJ whole genome shotgun (WGS) entry which is preliminary data.</text>
</comment>
<evidence type="ECO:0000313" key="4">
    <source>
        <dbReference type="Proteomes" id="UP001328107"/>
    </source>
</evidence>
<evidence type="ECO:0000256" key="2">
    <source>
        <dbReference type="SAM" id="Phobius"/>
    </source>
</evidence>
<feature type="compositionally biased region" description="Basic and acidic residues" evidence="1">
    <location>
        <begin position="235"/>
        <end position="254"/>
    </location>
</feature>
<sequence length="416" mass="45621">LHSLVTSLFGGNGRARILLFLLVHMIVLMGILIICLPTARRKSGPESGGLSGGGSGGSGGSPELKNESSKPKTDSTQPPSSDEKNKQKAATALTPESIAGDKCLSPSSVQKVRLNMAPPSTCSSSITPRLKPLGPASPKLEDEPNPAAVSHTGTRDTEKKRYGPLAANNAMNPSSSSDKSESQNKDGEGARQLSWHERNSNGASAEWIKGHYMRHGKEVPRDRPLCRLDVLQLERERREREKAQREAAIEEEARRKRKKRSKMKRSKNSRSRKSKNRKDSMKKELSGASSTDGTTQQLPGETEQEQGLYNTDVPNPSKKKKKKKKKKGPKKIKDQTTSAATVDNAIADPTEQAPADNPSETGRKDKPPKKPVRPNWSDAVPESQLPDDLTDFDESKKSKTKETKEKEDERPKIPDM</sequence>
<feature type="compositionally biased region" description="Basic and acidic residues" evidence="1">
    <location>
        <begin position="178"/>
        <end position="199"/>
    </location>
</feature>
<accession>A0AAN5D204</accession>
<reference evidence="4" key="1">
    <citation type="submission" date="2022-10" db="EMBL/GenBank/DDBJ databases">
        <title>Genome assembly of Pristionchus species.</title>
        <authorList>
            <person name="Yoshida K."/>
            <person name="Sommer R.J."/>
        </authorList>
    </citation>
    <scope>NUCLEOTIDE SEQUENCE [LARGE SCALE GENOMIC DNA]</scope>
    <source>
        <strain evidence="4">RS5460</strain>
    </source>
</reference>
<dbReference type="AlphaFoldDB" id="A0AAN5D204"/>
<name>A0AAN5D204_9BILA</name>
<protein>
    <submittedName>
        <fullName evidence="3">Uncharacterized protein</fullName>
    </submittedName>
</protein>
<dbReference type="Proteomes" id="UP001328107">
    <property type="component" value="Unassembled WGS sequence"/>
</dbReference>
<dbReference type="EMBL" id="BTRK01000005">
    <property type="protein sequence ID" value="GMR54370.1"/>
    <property type="molecule type" value="Genomic_DNA"/>
</dbReference>
<proteinExistence type="predicted"/>
<feature type="compositionally biased region" description="Basic and acidic residues" evidence="1">
    <location>
        <begin position="393"/>
        <end position="416"/>
    </location>
</feature>
<feature type="region of interest" description="Disordered" evidence="1">
    <location>
        <begin position="235"/>
        <end position="416"/>
    </location>
</feature>
<feature type="compositionally biased region" description="Low complexity" evidence="1">
    <location>
        <begin position="166"/>
        <end position="177"/>
    </location>
</feature>
<feature type="non-terminal residue" evidence="3">
    <location>
        <position position="1"/>
    </location>
</feature>
<feature type="region of interest" description="Disordered" evidence="1">
    <location>
        <begin position="117"/>
        <end position="208"/>
    </location>
</feature>
<organism evidence="3 4">
    <name type="scientific">Pristionchus mayeri</name>
    <dbReference type="NCBI Taxonomy" id="1317129"/>
    <lineage>
        <taxon>Eukaryota</taxon>
        <taxon>Metazoa</taxon>
        <taxon>Ecdysozoa</taxon>
        <taxon>Nematoda</taxon>
        <taxon>Chromadorea</taxon>
        <taxon>Rhabditida</taxon>
        <taxon>Rhabditina</taxon>
        <taxon>Diplogasteromorpha</taxon>
        <taxon>Diplogasteroidea</taxon>
        <taxon>Neodiplogasteridae</taxon>
        <taxon>Pristionchus</taxon>
    </lineage>
</organism>